<keyword evidence="1" id="KW-0472">Membrane</keyword>
<keyword evidence="4" id="KW-1185">Reference proteome</keyword>
<feature type="transmembrane region" description="Helical" evidence="1">
    <location>
        <begin position="56"/>
        <end position="78"/>
    </location>
</feature>
<gene>
    <name evidence="3" type="ORF">ESP70_009160</name>
</gene>
<dbReference type="EMBL" id="SDPQ02000002">
    <property type="protein sequence ID" value="KAA1397531.1"/>
    <property type="molecule type" value="Genomic_DNA"/>
</dbReference>
<dbReference type="InterPro" id="IPR005182">
    <property type="entry name" value="YdbS-like_PH"/>
</dbReference>
<dbReference type="RefSeq" id="WP_149688981.1">
    <property type="nucleotide sequence ID" value="NZ_SDPQ02000002.1"/>
</dbReference>
<evidence type="ECO:0000313" key="3">
    <source>
        <dbReference type="EMBL" id="KAA1397531.1"/>
    </source>
</evidence>
<keyword evidence="1" id="KW-1133">Transmembrane helix</keyword>
<keyword evidence="1" id="KW-0812">Transmembrane</keyword>
<accession>A0A5M4FFC8</accession>
<reference evidence="3" key="1">
    <citation type="submission" date="2019-09" db="EMBL/GenBank/DDBJ databases">
        <authorList>
            <person name="Li J."/>
        </authorList>
    </citation>
    <scope>NUCLEOTIDE SEQUENCE [LARGE SCALE GENOMIC DNA]</scope>
    <source>
        <strain evidence="3">JCM 14732</strain>
    </source>
</reference>
<dbReference type="OrthoDB" id="4350422at2"/>
<protein>
    <submittedName>
        <fullName evidence="3">PH domain-containing protein</fullName>
    </submittedName>
</protein>
<feature type="transmembrane region" description="Helical" evidence="1">
    <location>
        <begin position="24"/>
        <end position="44"/>
    </location>
</feature>
<dbReference type="PANTHER" id="PTHR37938">
    <property type="entry name" value="BLL0215 PROTEIN"/>
    <property type="match status" value="1"/>
</dbReference>
<evidence type="ECO:0000256" key="1">
    <source>
        <dbReference type="SAM" id="Phobius"/>
    </source>
</evidence>
<proteinExistence type="predicted"/>
<name>A0A5M4FFC8_9ACTN</name>
<organism evidence="3 4">
    <name type="scientific">Aeromicrobium ginsengisoli</name>
    <dbReference type="NCBI Taxonomy" id="363867"/>
    <lineage>
        <taxon>Bacteria</taxon>
        <taxon>Bacillati</taxon>
        <taxon>Actinomycetota</taxon>
        <taxon>Actinomycetes</taxon>
        <taxon>Propionibacteriales</taxon>
        <taxon>Nocardioidaceae</taxon>
        <taxon>Aeromicrobium</taxon>
    </lineage>
</organism>
<dbReference type="Proteomes" id="UP000380867">
    <property type="component" value="Unassembled WGS sequence"/>
</dbReference>
<dbReference type="Pfam" id="PF03703">
    <property type="entry name" value="bPH_2"/>
    <property type="match status" value="1"/>
</dbReference>
<comment type="caution">
    <text evidence="3">The sequence shown here is derived from an EMBL/GenBank/DDBJ whole genome shotgun (WGS) entry which is preliminary data.</text>
</comment>
<feature type="domain" description="YdbS-like PH" evidence="2">
    <location>
        <begin position="77"/>
        <end position="151"/>
    </location>
</feature>
<evidence type="ECO:0000259" key="2">
    <source>
        <dbReference type="Pfam" id="PF03703"/>
    </source>
</evidence>
<evidence type="ECO:0000313" key="4">
    <source>
        <dbReference type="Proteomes" id="UP000380867"/>
    </source>
</evidence>
<sequence>MSLPRKLMIDGEQVIATTRTHVKVLFLPFLILLVVAGIGGWAISEVGDSGSGVPRWIVVAAMVVLILWGSVLPFLKWLTWTYTLTNKRIVEQKGLLTRTGRVIPLSRINDVAFEKNLNDRILGCGTLIIHDASEQAGLELNDIPHIEAFHRTVTNLVFEKHDKTATDESV</sequence>
<dbReference type="AlphaFoldDB" id="A0A5M4FFC8"/>
<dbReference type="PANTHER" id="PTHR37938:SF1">
    <property type="entry name" value="BLL0215 PROTEIN"/>
    <property type="match status" value="1"/>
</dbReference>